<keyword evidence="5" id="KW-1185">Reference proteome</keyword>
<feature type="region of interest" description="Disordered" evidence="1">
    <location>
        <begin position="202"/>
        <end position="223"/>
    </location>
</feature>
<evidence type="ECO:0000313" key="4">
    <source>
        <dbReference type="EMBL" id="CAL6053050.1"/>
    </source>
</evidence>
<dbReference type="EMBL" id="CAXDID020000194">
    <property type="protein sequence ID" value="CAL6053050.1"/>
    <property type="molecule type" value="Genomic_DNA"/>
</dbReference>
<keyword evidence="2" id="KW-0472">Membrane</keyword>
<reference evidence="3" key="1">
    <citation type="submission" date="2023-06" db="EMBL/GenBank/DDBJ databases">
        <authorList>
            <person name="Kurt Z."/>
        </authorList>
    </citation>
    <scope>NUCLEOTIDE SEQUENCE</scope>
</reference>
<dbReference type="AlphaFoldDB" id="A0AA86QY04"/>
<proteinExistence type="predicted"/>
<comment type="caution">
    <text evidence="3">The sequence shown here is derived from an EMBL/GenBank/DDBJ whole genome shotgun (WGS) entry which is preliminary data.</text>
</comment>
<accession>A0AA86QY04</accession>
<gene>
    <name evidence="4" type="ORF">HINF_LOCUS45148</name>
    <name evidence="3" type="ORF">HINF_LOCUS49314</name>
</gene>
<dbReference type="EMBL" id="CATOUU010000942">
    <property type="protein sequence ID" value="CAI9961669.1"/>
    <property type="molecule type" value="Genomic_DNA"/>
</dbReference>
<evidence type="ECO:0000256" key="1">
    <source>
        <dbReference type="SAM" id="MobiDB-lite"/>
    </source>
</evidence>
<sequence>MQFVALLACYEKFEMNIFQNRTIVQLSSYYPSSVLENSKPLQLLCASQLSSPLNIELLDAQNKVIATFQLIVDLFPTVQIELNSNNLVKTSDETFLNLSLKMCQTTQLHFGLQNKVLLSQNIARLQVKEQLQEEVVPPKTKNTTMIVSISVSVGVLVLLFILVLLFWGSKKQKSKIHVSQQQKQIVSYQNSASQLFDKQRANRSSSRVSQLNPKILDNSQASENVNRTQFYNQNYNQSQIGSRTSFSSLVTESENDNDSDDFVQRLDNGTVENPLKIQSVLQPEPESPKELPKSKLAESKTVDDSDLFQFLQNKDIGIQEVKKQTLTTIPDIQIKPRFDIKSLKDSVAKQDDPMAKLFSKLGIKKE</sequence>
<evidence type="ECO:0000256" key="2">
    <source>
        <dbReference type="SAM" id="Phobius"/>
    </source>
</evidence>
<dbReference type="Proteomes" id="UP001642409">
    <property type="component" value="Unassembled WGS sequence"/>
</dbReference>
<reference evidence="4 5" key="2">
    <citation type="submission" date="2024-07" db="EMBL/GenBank/DDBJ databases">
        <authorList>
            <person name="Akdeniz Z."/>
        </authorList>
    </citation>
    <scope>NUCLEOTIDE SEQUENCE [LARGE SCALE GENOMIC DNA]</scope>
</reference>
<protein>
    <submittedName>
        <fullName evidence="4">Hypothetical_protein</fullName>
    </submittedName>
</protein>
<keyword evidence="2" id="KW-1133">Transmembrane helix</keyword>
<evidence type="ECO:0000313" key="5">
    <source>
        <dbReference type="Proteomes" id="UP001642409"/>
    </source>
</evidence>
<evidence type="ECO:0000313" key="3">
    <source>
        <dbReference type="EMBL" id="CAI9961669.1"/>
    </source>
</evidence>
<organism evidence="3">
    <name type="scientific">Hexamita inflata</name>
    <dbReference type="NCBI Taxonomy" id="28002"/>
    <lineage>
        <taxon>Eukaryota</taxon>
        <taxon>Metamonada</taxon>
        <taxon>Diplomonadida</taxon>
        <taxon>Hexamitidae</taxon>
        <taxon>Hexamitinae</taxon>
        <taxon>Hexamita</taxon>
    </lineage>
</organism>
<keyword evidence="2" id="KW-0812">Transmembrane</keyword>
<name>A0AA86QY04_9EUKA</name>
<feature type="transmembrane region" description="Helical" evidence="2">
    <location>
        <begin position="145"/>
        <end position="167"/>
    </location>
</feature>